<evidence type="ECO:0000313" key="1">
    <source>
        <dbReference type="EMBL" id="KHF98883.1"/>
    </source>
</evidence>
<proteinExistence type="predicted"/>
<dbReference type="AlphaFoldDB" id="A0A0B0MHF8"/>
<keyword evidence="2" id="KW-1185">Reference proteome</keyword>
<protein>
    <submittedName>
        <fullName evidence="1">Uncharacterized protein</fullName>
    </submittedName>
</protein>
<dbReference type="EMBL" id="JRRC01055707">
    <property type="protein sequence ID" value="KHF98883.1"/>
    <property type="molecule type" value="Genomic_DNA"/>
</dbReference>
<comment type="caution">
    <text evidence="1">The sequence shown here is derived from an EMBL/GenBank/DDBJ whole genome shotgun (WGS) entry which is preliminary data.</text>
</comment>
<organism evidence="1 2">
    <name type="scientific">Gossypium arboreum</name>
    <name type="common">Tree cotton</name>
    <name type="synonym">Gossypium nanking</name>
    <dbReference type="NCBI Taxonomy" id="29729"/>
    <lineage>
        <taxon>Eukaryota</taxon>
        <taxon>Viridiplantae</taxon>
        <taxon>Streptophyta</taxon>
        <taxon>Embryophyta</taxon>
        <taxon>Tracheophyta</taxon>
        <taxon>Spermatophyta</taxon>
        <taxon>Magnoliopsida</taxon>
        <taxon>eudicotyledons</taxon>
        <taxon>Gunneridae</taxon>
        <taxon>Pentapetalae</taxon>
        <taxon>rosids</taxon>
        <taxon>malvids</taxon>
        <taxon>Malvales</taxon>
        <taxon>Malvaceae</taxon>
        <taxon>Malvoideae</taxon>
        <taxon>Gossypium</taxon>
    </lineage>
</organism>
<evidence type="ECO:0000313" key="2">
    <source>
        <dbReference type="Proteomes" id="UP000032142"/>
    </source>
</evidence>
<dbReference type="Proteomes" id="UP000032142">
    <property type="component" value="Unassembled WGS sequence"/>
</dbReference>
<accession>A0A0B0MHF8</accession>
<gene>
    <name evidence="1" type="ORF">F383_37955</name>
</gene>
<reference evidence="2" key="1">
    <citation type="submission" date="2014-09" db="EMBL/GenBank/DDBJ databases">
        <authorList>
            <person name="Mudge J."/>
            <person name="Ramaraj T."/>
            <person name="Lindquist I.E."/>
            <person name="Bharti A.K."/>
            <person name="Sundararajan A."/>
            <person name="Cameron C.T."/>
            <person name="Woodward J.E."/>
            <person name="May G.D."/>
            <person name="Brubaker C."/>
            <person name="Broadhvest J."/>
            <person name="Wilkins T.A."/>
        </authorList>
    </citation>
    <scope>NUCLEOTIDE SEQUENCE</scope>
    <source>
        <strain evidence="2">cv. AKA8401</strain>
    </source>
</reference>
<sequence length="24" mass="2492">MRTPELVELSPSLLIGGLHGSLAT</sequence>
<name>A0A0B0MHF8_GOSAR</name>